<dbReference type="PANTHER" id="PTHR11017">
    <property type="entry name" value="LEUCINE-RICH REPEAT-CONTAINING PROTEIN"/>
    <property type="match status" value="1"/>
</dbReference>
<dbReference type="PRINTS" id="PR00364">
    <property type="entry name" value="DISEASERSIST"/>
</dbReference>
<dbReference type="InterPro" id="IPR000157">
    <property type="entry name" value="TIR_dom"/>
</dbReference>
<dbReference type="Gene3D" id="3.40.50.300">
    <property type="entry name" value="P-loop containing nucleotide triphosphate hydrolases"/>
    <property type="match status" value="2"/>
</dbReference>
<evidence type="ECO:0008006" key="5">
    <source>
        <dbReference type="Google" id="ProtNLM"/>
    </source>
</evidence>
<evidence type="ECO:0000313" key="4">
    <source>
        <dbReference type="Proteomes" id="UP000032141"/>
    </source>
</evidence>
<reference evidence="3 4" key="1">
    <citation type="journal article" date="2014" name="Genome Biol.">
        <title>Transcriptome and methylome profiling reveals relics of genome dominance in the mesopolyploid Brassica oleracea.</title>
        <authorList>
            <person name="Parkin I.A."/>
            <person name="Koh C."/>
            <person name="Tang H."/>
            <person name="Robinson S.J."/>
            <person name="Kagale S."/>
            <person name="Clarke W.E."/>
            <person name="Town C.D."/>
            <person name="Nixon J."/>
            <person name="Krishnakumar V."/>
            <person name="Bidwell S.L."/>
            <person name="Denoeud F."/>
            <person name="Belcram H."/>
            <person name="Links M.G."/>
            <person name="Just J."/>
            <person name="Clarke C."/>
            <person name="Bender T."/>
            <person name="Huebert T."/>
            <person name="Mason A.S."/>
            <person name="Pires J.C."/>
            <person name="Barker G."/>
            <person name="Moore J."/>
            <person name="Walley P.G."/>
            <person name="Manoli S."/>
            <person name="Batley J."/>
            <person name="Edwards D."/>
            <person name="Nelson M.N."/>
            <person name="Wang X."/>
            <person name="Paterson A.H."/>
            <person name="King G."/>
            <person name="Bancroft I."/>
            <person name="Chalhoub B."/>
            <person name="Sharpe A.G."/>
        </authorList>
    </citation>
    <scope>NUCLEOTIDE SEQUENCE</scope>
    <source>
        <strain evidence="3 4">cv. TO1000</strain>
    </source>
</reference>
<dbReference type="GO" id="GO:0007165">
    <property type="term" value="P:signal transduction"/>
    <property type="evidence" value="ECO:0007669"/>
    <property type="project" value="InterPro"/>
</dbReference>
<dbReference type="PROSITE" id="PS51746">
    <property type="entry name" value="PPM_2"/>
    <property type="match status" value="1"/>
</dbReference>
<feature type="domain" description="TIR" evidence="1">
    <location>
        <begin position="7"/>
        <end position="162"/>
    </location>
</feature>
<organism evidence="3 4">
    <name type="scientific">Brassica oleracea var. oleracea</name>
    <dbReference type="NCBI Taxonomy" id="109376"/>
    <lineage>
        <taxon>Eukaryota</taxon>
        <taxon>Viridiplantae</taxon>
        <taxon>Streptophyta</taxon>
        <taxon>Embryophyta</taxon>
        <taxon>Tracheophyta</taxon>
        <taxon>Spermatophyta</taxon>
        <taxon>Magnoliopsida</taxon>
        <taxon>eudicotyledons</taxon>
        <taxon>Gunneridae</taxon>
        <taxon>Pentapetalae</taxon>
        <taxon>rosids</taxon>
        <taxon>malvids</taxon>
        <taxon>Brassicales</taxon>
        <taxon>Brassicaceae</taxon>
        <taxon>Brassiceae</taxon>
        <taxon>Brassica</taxon>
    </lineage>
</organism>
<evidence type="ECO:0000259" key="1">
    <source>
        <dbReference type="PROSITE" id="PS50104"/>
    </source>
</evidence>
<dbReference type="InterPro" id="IPR002182">
    <property type="entry name" value="NB-ARC"/>
</dbReference>
<accession>A0A0D3DWS4</accession>
<dbReference type="SUPFAM" id="SSF52200">
    <property type="entry name" value="Toll/Interleukin receptor TIR domain"/>
    <property type="match status" value="1"/>
</dbReference>
<dbReference type="Gene3D" id="3.60.40.10">
    <property type="entry name" value="PPM-type phosphatase domain"/>
    <property type="match status" value="1"/>
</dbReference>
<dbReference type="Pfam" id="PF01582">
    <property type="entry name" value="TIR"/>
    <property type="match status" value="1"/>
</dbReference>
<dbReference type="STRING" id="109376.A0A0D3DWS4"/>
<dbReference type="Gene3D" id="1.10.8.430">
    <property type="entry name" value="Helical domain of apoptotic protease-activating factors"/>
    <property type="match status" value="1"/>
</dbReference>
<dbReference type="InterPro" id="IPR042197">
    <property type="entry name" value="Apaf_helical"/>
</dbReference>
<evidence type="ECO:0000313" key="3">
    <source>
        <dbReference type="EnsemblPlants" id="Bo8g104740.1"/>
    </source>
</evidence>
<dbReference type="OrthoDB" id="10389193at2759"/>
<name>A0A0D3DWS4_BRAOL</name>
<dbReference type="InterPro" id="IPR027417">
    <property type="entry name" value="P-loop_NTPase"/>
</dbReference>
<evidence type="ECO:0000259" key="2">
    <source>
        <dbReference type="PROSITE" id="PS51746"/>
    </source>
</evidence>
<dbReference type="SUPFAM" id="SSF81606">
    <property type="entry name" value="PP2C-like"/>
    <property type="match status" value="1"/>
</dbReference>
<dbReference type="Gramene" id="Bo8g104740.1">
    <property type="protein sequence ID" value="Bo8g104740.1"/>
    <property type="gene ID" value="Bo8g104740"/>
</dbReference>
<dbReference type="FunFam" id="3.60.40.10:FF:000291">
    <property type="entry name" value="Protein phosphatase 2C 50"/>
    <property type="match status" value="1"/>
</dbReference>
<dbReference type="RefSeq" id="XP_013600023.1">
    <property type="nucleotide sequence ID" value="XM_013744569.1"/>
</dbReference>
<dbReference type="eggNOG" id="KOG0698">
    <property type="taxonomic scope" value="Eukaryota"/>
</dbReference>
<dbReference type="CDD" id="cd00143">
    <property type="entry name" value="PP2Cc"/>
    <property type="match status" value="1"/>
</dbReference>
<dbReference type="KEGG" id="boe:106307581"/>
<dbReference type="SMART" id="SM00255">
    <property type="entry name" value="TIR"/>
    <property type="match status" value="1"/>
</dbReference>
<proteinExistence type="predicted"/>
<dbReference type="Gene3D" id="3.40.50.10140">
    <property type="entry name" value="Toll/interleukin-1 receptor homology (TIR) domain"/>
    <property type="match status" value="1"/>
</dbReference>
<dbReference type="EnsemblPlants" id="Bo8g104740.1">
    <property type="protein sequence ID" value="Bo8g104740.1"/>
    <property type="gene ID" value="Bo8g104740"/>
</dbReference>
<dbReference type="GO" id="GO:0006952">
    <property type="term" value="P:defense response"/>
    <property type="evidence" value="ECO:0007669"/>
    <property type="project" value="InterPro"/>
</dbReference>
<dbReference type="PROSITE" id="PS50104">
    <property type="entry name" value="TIR"/>
    <property type="match status" value="1"/>
</dbReference>
<dbReference type="SUPFAM" id="SSF52540">
    <property type="entry name" value="P-loop containing nucleoside triphosphate hydrolases"/>
    <property type="match status" value="2"/>
</dbReference>
<dbReference type="InterPro" id="IPR001932">
    <property type="entry name" value="PPM-type_phosphatase-like_dom"/>
</dbReference>
<dbReference type="InterPro" id="IPR036457">
    <property type="entry name" value="PPM-type-like_dom_sf"/>
</dbReference>
<dbReference type="AlphaFoldDB" id="A0A0D3DWS4"/>
<dbReference type="Pfam" id="PF00481">
    <property type="entry name" value="PP2C"/>
    <property type="match status" value="1"/>
</dbReference>
<keyword evidence="4" id="KW-1185">Reference proteome</keyword>
<dbReference type="GeneID" id="106307581"/>
<dbReference type="OMA" id="HTHIFLE"/>
<protein>
    <recommendedName>
        <fullName evidence="5">TIR domain-containing protein</fullName>
    </recommendedName>
</protein>
<dbReference type="HOGENOM" id="CLU_294465_0_0_1"/>
<reference evidence="3" key="2">
    <citation type="submission" date="2015-03" db="UniProtKB">
        <authorList>
            <consortium name="EnsemblPlants"/>
        </authorList>
    </citation>
    <scope>IDENTIFICATION</scope>
</reference>
<dbReference type="Pfam" id="PF00931">
    <property type="entry name" value="NB-ARC"/>
    <property type="match status" value="1"/>
</dbReference>
<dbReference type="SMART" id="SM00332">
    <property type="entry name" value="PP2Cc"/>
    <property type="match status" value="1"/>
</dbReference>
<dbReference type="Proteomes" id="UP000032141">
    <property type="component" value="Chromosome C8"/>
</dbReference>
<dbReference type="GO" id="GO:0043531">
    <property type="term" value="F:ADP binding"/>
    <property type="evidence" value="ECO:0007669"/>
    <property type="project" value="InterPro"/>
</dbReference>
<dbReference type="PANTHER" id="PTHR11017:SF559">
    <property type="entry name" value="DISEASE RESISTANCE PROTEIN CHL1"/>
    <property type="match status" value="1"/>
</dbReference>
<dbReference type="InterPro" id="IPR035897">
    <property type="entry name" value="Toll_tir_struct_dom_sf"/>
</dbReference>
<dbReference type="InterPro" id="IPR044974">
    <property type="entry name" value="Disease_R_plants"/>
</dbReference>
<sequence>MDSSPTTGYDVFVSFTGEDIGRTFVSHLYRSLEQRGIRAFKDETKPFENRLAAIRTSKIAVVIVSKNYVSSSSWWILKELQEILNYQRSGYVTIFPVYYGVDPCDVKRQVEEFATDQTQKPEKVGTWKALMELSSFFGEHSDKWKDDSELILKITNDIWHKLSSARFGGLVGMDLRMRRMYELLSIESKADQVRKTGIWGREGLGKRTLARCLYREISHSFDVHLSLGYISRFHQEHNPFVLRQKLRSELIQASGGIHMISADDDTAWLADRRVLLVVEGVETAEQLCIIMEEAKLFGPGSRVIVICEDELLLLANGITLLYQVERLEFYEALELLSLRAVKHTDPLSGYEHLLTRAVKIGNGYPGTIAAIGSELFGKPEEEWETVISKYEQLSDEGTVGKEIGDFDVPDDEDRSLSKNPASNYVGMDCHLQAVCGLMELESGNEVRFVGIWGVGGIGKTTLARCVYEETMQYFHTHIFLENVGKIYQNHGPSGLHEELLWKNIQREALAARISKNASDVAKVRLQNRKVLLVVDGVDSNEQIKVVQKVATWLGAGSRVMVTTRDENLLVENGIKHAYEVKCLRVHEALQLFYYFAFTEKSPFTRFKQLSVRAVQLAGRIPLSLQILGSLLRGKSGREWKSVLHKLERHQERNKAEVGSIDVVVSSVDKPDDDNVNMLDGSDVTASKVVIRLPEENHNVARECKSVYEQDCIPLWATVSICGERSEMEDAITALPHFLKIPIKMLVEDYEEMGPSLTHIPCHFFGVYGGHGGSQVAEYRRERIHFALADKIEHIKELCKRNTAESRQVLWEKVFTSCFLRVYDEVVEKVSRHGVGSSDRIVLEGVAPANSGSSTVVALVCSSNIIVSNYGDSRAVLSRGRESIRLSVVQELDREKEYARLGRAGKVIRWQGDLVSGVLDGNGYPEPYFMPDPKVTFMPRAREDDCLILASYGLWEVMSDQEVCECARKRILMWHKKNGALPLAKRGVGEDHACQAAADYLSKLALQRGSKENVSIIVIDLKAQRKFKEIS</sequence>
<feature type="domain" description="PPM-type phosphatase" evidence="2">
    <location>
        <begin position="714"/>
        <end position="1020"/>
    </location>
</feature>